<evidence type="ECO:0000259" key="9">
    <source>
        <dbReference type="Pfam" id="PF01699"/>
    </source>
</evidence>
<organism evidence="11 12">
    <name type="scientific">Tritrichomonas musculus</name>
    <dbReference type="NCBI Taxonomy" id="1915356"/>
    <lineage>
        <taxon>Eukaryota</taxon>
        <taxon>Metamonada</taxon>
        <taxon>Parabasalia</taxon>
        <taxon>Tritrichomonadida</taxon>
        <taxon>Tritrichomonadidae</taxon>
        <taxon>Tritrichomonas</taxon>
    </lineage>
</organism>
<feature type="transmembrane region" description="Helical" evidence="8">
    <location>
        <begin position="533"/>
        <end position="550"/>
    </location>
</feature>
<dbReference type="InterPro" id="IPR004713">
    <property type="entry name" value="CaH_exchang"/>
</dbReference>
<dbReference type="EMBL" id="JAPFFF010000003">
    <property type="protein sequence ID" value="KAK8894623.1"/>
    <property type="molecule type" value="Genomic_DNA"/>
</dbReference>
<feature type="transmembrane region" description="Helical" evidence="8">
    <location>
        <begin position="89"/>
        <end position="117"/>
    </location>
</feature>
<dbReference type="PANTHER" id="PTHR31503:SF10">
    <property type="entry name" value="VNX1 PROTEIN"/>
    <property type="match status" value="1"/>
</dbReference>
<dbReference type="PANTHER" id="PTHR31503">
    <property type="entry name" value="VACUOLAR CALCIUM ION TRANSPORTER"/>
    <property type="match status" value="1"/>
</dbReference>
<reference evidence="11 12" key="1">
    <citation type="submission" date="2024-04" db="EMBL/GenBank/DDBJ databases">
        <title>Tritrichomonas musculus Genome.</title>
        <authorList>
            <person name="Alves-Ferreira E."/>
            <person name="Grigg M."/>
            <person name="Lorenzi H."/>
            <person name="Galac M."/>
        </authorList>
    </citation>
    <scope>NUCLEOTIDE SEQUENCE [LARGE SCALE GENOMIC DNA]</scope>
    <source>
        <strain evidence="11 12">EAF2021</strain>
    </source>
</reference>
<dbReference type="Pfam" id="PF03733">
    <property type="entry name" value="YccF"/>
    <property type="match status" value="1"/>
</dbReference>
<protein>
    <recommendedName>
        <fullName evidence="13">Sodium/calcium exchanger protein</fullName>
    </recommendedName>
</protein>
<feature type="domain" description="Inner membrane component" evidence="10">
    <location>
        <begin position="87"/>
        <end position="136"/>
    </location>
</feature>
<dbReference type="InterPro" id="IPR005185">
    <property type="entry name" value="YccF"/>
</dbReference>
<gene>
    <name evidence="11" type="ORF">M9Y10_023060</name>
</gene>
<proteinExistence type="predicted"/>
<keyword evidence="6 8" id="KW-0472">Membrane</keyword>
<feature type="transmembrane region" description="Helical" evidence="8">
    <location>
        <begin position="154"/>
        <end position="175"/>
    </location>
</feature>
<feature type="transmembrane region" description="Helical" evidence="8">
    <location>
        <begin position="457"/>
        <end position="477"/>
    </location>
</feature>
<evidence type="ECO:0000256" key="8">
    <source>
        <dbReference type="SAM" id="Phobius"/>
    </source>
</evidence>
<feature type="transmembrane region" description="Helical" evidence="8">
    <location>
        <begin position="570"/>
        <end position="593"/>
    </location>
</feature>
<evidence type="ECO:0000259" key="10">
    <source>
        <dbReference type="Pfam" id="PF03733"/>
    </source>
</evidence>
<evidence type="ECO:0000256" key="2">
    <source>
        <dbReference type="ARBA" id="ARBA00022448"/>
    </source>
</evidence>
<sequence>MEEFSASDTQYQPQIDVNESSELNPDIHPNLDSTENTNSAKSSNVHLDIDNQPHVMGFTPRAPRKDVPLPTIEAIENFKPHNDCCVSNILWSIFVGWWVSLFYIVTGIFFFITVYGYRHGIFCFKMASYVIFPFGRYATANSQPSGPENWFTKALWILFFPIYGIGVLAGIAVSWELTYYIPMSKFLLRILKLSFEQPTKIDIVRLKNHNPQQGKFPVVMTHSSGAGIYFRFTIMGFEVPYINMCPFILLALVCGFVPTKNAIISDPIFGSCVAMIGAIPCAYFIGIAVDDLSHQLGIIIGAILNSTFLAIVELILYYFSLRKSDLADAVRSAITGAFLMNLLIIPGVGMFAAGLKWNEVVLNRKSQSISGTFMMLAVVAVLFPSIFYHIHSGSIISCDECHVGNLTSLINSTNITAITIPDKYNSAVDNVRCSLCHPRELSDIEADPIYKKYAEPLMWVMTALMPIIYSLGVFFSLKTHAHLFIYESKEESEPPPMNKWVDIIVLMASTVAFSIMAHVMTDKIPEAIERMNLSPRFVGLVFYTLIPNAAEYMNAIKFALHGNIGLSIEIGNQGATLTSMVELPILVLISYILHKTTHSVLFTLIFPVIDICAILIAVVLRNSILTEKSVNYLTGLSFLIIFLLISIVYYFELSDL</sequence>
<evidence type="ECO:0000313" key="12">
    <source>
        <dbReference type="Proteomes" id="UP001470230"/>
    </source>
</evidence>
<dbReference type="Proteomes" id="UP001470230">
    <property type="component" value="Unassembled WGS sequence"/>
</dbReference>
<feature type="compositionally biased region" description="Polar residues" evidence="7">
    <location>
        <begin position="1"/>
        <end position="23"/>
    </location>
</feature>
<name>A0ABR2KU05_9EUKA</name>
<keyword evidence="12" id="KW-1185">Reference proteome</keyword>
<comment type="subcellular location">
    <subcellularLocation>
        <location evidence="1">Endomembrane system</location>
        <topology evidence="1">Multi-pass membrane protein</topology>
    </subcellularLocation>
</comment>
<keyword evidence="5" id="KW-0406">Ion transport</keyword>
<feature type="transmembrane region" description="Helical" evidence="8">
    <location>
        <begin position="600"/>
        <end position="620"/>
    </location>
</feature>
<feature type="transmembrane region" description="Helical" evidence="8">
    <location>
        <begin position="239"/>
        <end position="257"/>
    </location>
</feature>
<feature type="compositionally biased region" description="Polar residues" evidence="7">
    <location>
        <begin position="31"/>
        <end position="45"/>
    </location>
</feature>
<feature type="transmembrane region" description="Helical" evidence="8">
    <location>
        <begin position="369"/>
        <end position="388"/>
    </location>
</feature>
<accession>A0ABR2KU05</accession>
<evidence type="ECO:0008006" key="13">
    <source>
        <dbReference type="Google" id="ProtNLM"/>
    </source>
</evidence>
<dbReference type="InterPro" id="IPR004837">
    <property type="entry name" value="NaCa_Exmemb"/>
</dbReference>
<feature type="domain" description="Sodium/calcium exchanger membrane region" evidence="9">
    <location>
        <begin position="269"/>
        <end position="382"/>
    </location>
</feature>
<keyword evidence="3 8" id="KW-0812">Transmembrane</keyword>
<evidence type="ECO:0000256" key="1">
    <source>
        <dbReference type="ARBA" id="ARBA00004127"/>
    </source>
</evidence>
<keyword evidence="2" id="KW-0813">Transport</keyword>
<evidence type="ECO:0000256" key="4">
    <source>
        <dbReference type="ARBA" id="ARBA00022989"/>
    </source>
</evidence>
<evidence type="ECO:0000256" key="6">
    <source>
        <dbReference type="ARBA" id="ARBA00023136"/>
    </source>
</evidence>
<evidence type="ECO:0000313" key="11">
    <source>
        <dbReference type="EMBL" id="KAK8894623.1"/>
    </source>
</evidence>
<feature type="transmembrane region" description="Helical" evidence="8">
    <location>
        <begin position="632"/>
        <end position="651"/>
    </location>
</feature>
<keyword evidence="4 8" id="KW-1133">Transmembrane helix</keyword>
<feature type="transmembrane region" description="Helical" evidence="8">
    <location>
        <begin position="295"/>
        <end position="321"/>
    </location>
</feature>
<feature type="transmembrane region" description="Helical" evidence="8">
    <location>
        <begin position="333"/>
        <end position="357"/>
    </location>
</feature>
<comment type="caution">
    <text evidence="11">The sequence shown here is derived from an EMBL/GenBank/DDBJ whole genome shotgun (WGS) entry which is preliminary data.</text>
</comment>
<feature type="transmembrane region" description="Helical" evidence="8">
    <location>
        <begin position="269"/>
        <end position="289"/>
    </location>
</feature>
<feature type="domain" description="Sodium/calcium exchanger membrane region" evidence="9">
    <location>
        <begin position="503"/>
        <end position="648"/>
    </location>
</feature>
<dbReference type="Pfam" id="PF01699">
    <property type="entry name" value="Na_Ca_ex"/>
    <property type="match status" value="2"/>
</dbReference>
<evidence type="ECO:0000256" key="3">
    <source>
        <dbReference type="ARBA" id="ARBA00022692"/>
    </source>
</evidence>
<evidence type="ECO:0000256" key="7">
    <source>
        <dbReference type="SAM" id="MobiDB-lite"/>
    </source>
</evidence>
<feature type="region of interest" description="Disordered" evidence="7">
    <location>
        <begin position="1"/>
        <end position="45"/>
    </location>
</feature>
<evidence type="ECO:0000256" key="5">
    <source>
        <dbReference type="ARBA" id="ARBA00023065"/>
    </source>
</evidence>